<evidence type="ECO:0000313" key="3">
    <source>
        <dbReference type="WBParaSite" id="PSU_v2.g16798.t1"/>
    </source>
</evidence>
<keyword evidence="2" id="KW-1185">Reference proteome</keyword>
<dbReference type="WBParaSite" id="PSU_v2.g16798.t1">
    <property type="protein sequence ID" value="PSU_v2.g16798.t1"/>
    <property type="gene ID" value="PSU_v2.g16798"/>
</dbReference>
<protein>
    <submittedName>
        <fullName evidence="3">Uncharacterized protein</fullName>
    </submittedName>
</protein>
<sequence>MWKSSRDSAYESKDTGTTKGRTKTPLYEKTGQGKSVKDLIWPVPSFEYFKPVNDKPDETTRWLPPSKGRFMIMDSSLIIYEALDSNQKYVKYIFELKVYIYKPTNNKQFLPKLEDDPIVEKKYINKITYIDDLQEYTSYYKHIIKAIATFSSRNAKINFSYVDGIKGYTAKLMYDESFRFIFYGKCYVQQPDTAEGDFLSNSSKSTPSINNKQKELFIETREILLQIDKRRTKRLGKYYQRLNMNEKQII</sequence>
<dbReference type="AlphaFoldDB" id="A0A914YBK1"/>
<feature type="compositionally biased region" description="Basic and acidic residues" evidence="1">
    <location>
        <begin position="1"/>
        <end position="16"/>
    </location>
</feature>
<dbReference type="Proteomes" id="UP000887577">
    <property type="component" value="Unplaced"/>
</dbReference>
<reference evidence="3" key="1">
    <citation type="submission" date="2022-11" db="UniProtKB">
        <authorList>
            <consortium name="WormBaseParasite"/>
        </authorList>
    </citation>
    <scope>IDENTIFICATION</scope>
</reference>
<evidence type="ECO:0000256" key="1">
    <source>
        <dbReference type="SAM" id="MobiDB-lite"/>
    </source>
</evidence>
<name>A0A914YBK1_9BILA</name>
<accession>A0A914YBK1</accession>
<evidence type="ECO:0000313" key="2">
    <source>
        <dbReference type="Proteomes" id="UP000887577"/>
    </source>
</evidence>
<organism evidence="2 3">
    <name type="scientific">Panagrolaimus superbus</name>
    <dbReference type="NCBI Taxonomy" id="310955"/>
    <lineage>
        <taxon>Eukaryota</taxon>
        <taxon>Metazoa</taxon>
        <taxon>Ecdysozoa</taxon>
        <taxon>Nematoda</taxon>
        <taxon>Chromadorea</taxon>
        <taxon>Rhabditida</taxon>
        <taxon>Tylenchina</taxon>
        <taxon>Panagrolaimomorpha</taxon>
        <taxon>Panagrolaimoidea</taxon>
        <taxon>Panagrolaimidae</taxon>
        <taxon>Panagrolaimus</taxon>
    </lineage>
</organism>
<feature type="region of interest" description="Disordered" evidence="1">
    <location>
        <begin position="1"/>
        <end position="30"/>
    </location>
</feature>
<proteinExistence type="predicted"/>